<dbReference type="InterPro" id="IPR013616">
    <property type="entry name" value="Chitin_synth_N"/>
</dbReference>
<name>G8YKU2_PICSO</name>
<dbReference type="AlphaFoldDB" id="G8YKU2"/>
<dbReference type="HOGENOM" id="CLU_004760_3_1_1"/>
<feature type="domain" description="Chitin synthase N-terminal" evidence="12">
    <location>
        <begin position="257"/>
        <end position="328"/>
    </location>
</feature>
<dbReference type="GO" id="GO:0005886">
    <property type="term" value="C:plasma membrane"/>
    <property type="evidence" value="ECO:0007669"/>
    <property type="project" value="UniProtKB-SubCell"/>
</dbReference>
<evidence type="ECO:0000256" key="11">
    <source>
        <dbReference type="SAM" id="Phobius"/>
    </source>
</evidence>
<dbReference type="InParanoid" id="G8YKU2"/>
<feature type="transmembrane region" description="Helical" evidence="11">
    <location>
        <begin position="818"/>
        <end position="836"/>
    </location>
</feature>
<dbReference type="SUPFAM" id="SSF53448">
    <property type="entry name" value="Nucleotide-diphospho-sugar transferases"/>
    <property type="match status" value="1"/>
</dbReference>
<evidence type="ECO:0000256" key="7">
    <source>
        <dbReference type="ARBA" id="ARBA00022989"/>
    </source>
</evidence>
<evidence type="ECO:0000256" key="4">
    <source>
        <dbReference type="ARBA" id="ARBA00022676"/>
    </source>
</evidence>
<evidence type="ECO:0000256" key="2">
    <source>
        <dbReference type="ARBA" id="ARBA00012543"/>
    </source>
</evidence>
<evidence type="ECO:0000256" key="6">
    <source>
        <dbReference type="ARBA" id="ARBA00022692"/>
    </source>
</evidence>
<feature type="region of interest" description="Disordered" evidence="10">
    <location>
        <begin position="1"/>
        <end position="58"/>
    </location>
</feature>
<dbReference type="GO" id="GO:0006031">
    <property type="term" value="P:chitin biosynthetic process"/>
    <property type="evidence" value="ECO:0007669"/>
    <property type="project" value="TreeGrafter"/>
</dbReference>
<protein>
    <recommendedName>
        <fullName evidence="2">chitin synthase</fullName>
        <ecNumber evidence="2">2.4.1.16</ecNumber>
    </recommendedName>
</protein>
<evidence type="ECO:0000256" key="8">
    <source>
        <dbReference type="ARBA" id="ARBA00023136"/>
    </source>
</evidence>
<dbReference type="GO" id="GO:0071555">
    <property type="term" value="P:cell wall organization"/>
    <property type="evidence" value="ECO:0007669"/>
    <property type="project" value="UniProtKB-KW"/>
</dbReference>
<dbReference type="Pfam" id="PF01644">
    <property type="entry name" value="Chitin_synth_1"/>
    <property type="match status" value="1"/>
</dbReference>
<feature type="transmembrane region" description="Helical" evidence="11">
    <location>
        <begin position="989"/>
        <end position="1015"/>
    </location>
</feature>
<dbReference type="OMA" id="EIMVCIT"/>
<keyword evidence="7 11" id="KW-1133">Transmembrane helix</keyword>
<keyword evidence="5" id="KW-0808">Transferase</keyword>
<proteinExistence type="predicted"/>
<keyword evidence="9" id="KW-0961">Cell wall biogenesis/degradation</keyword>
<dbReference type="EMBL" id="FO082054">
    <property type="protein sequence ID" value="CCE88676.1"/>
    <property type="molecule type" value="Genomic_DNA"/>
</dbReference>
<evidence type="ECO:0000256" key="9">
    <source>
        <dbReference type="ARBA" id="ARBA00023316"/>
    </source>
</evidence>
<feature type="transmembrane region" description="Helical" evidence="11">
    <location>
        <begin position="766"/>
        <end position="790"/>
    </location>
</feature>
<dbReference type="CDD" id="cd04190">
    <property type="entry name" value="Chitin_synth_C"/>
    <property type="match status" value="1"/>
</dbReference>
<evidence type="ECO:0000256" key="5">
    <source>
        <dbReference type="ARBA" id="ARBA00022679"/>
    </source>
</evidence>
<organism evidence="13 14">
    <name type="scientific">Pichia sorbitophila (strain ATCC MYA-4447 / BCRC 22081 / CBS 7064 / NBRC 10061 / NRRL Y-12695)</name>
    <name type="common">Hybrid yeast</name>
    <dbReference type="NCBI Taxonomy" id="559304"/>
    <lineage>
        <taxon>Eukaryota</taxon>
        <taxon>Fungi</taxon>
        <taxon>Dikarya</taxon>
        <taxon>Ascomycota</taxon>
        <taxon>Saccharomycotina</taxon>
        <taxon>Pichiomycetes</taxon>
        <taxon>Debaryomycetaceae</taxon>
        <taxon>Millerozyma</taxon>
    </lineage>
</organism>
<evidence type="ECO:0000256" key="10">
    <source>
        <dbReference type="SAM" id="MobiDB-lite"/>
    </source>
</evidence>
<keyword evidence="14" id="KW-1185">Reference proteome</keyword>
<dbReference type="PANTHER" id="PTHR22914:SF9">
    <property type="entry name" value="CHITIN SYNTHASE 1"/>
    <property type="match status" value="1"/>
</dbReference>
<feature type="transmembrane region" description="Helical" evidence="11">
    <location>
        <begin position="735"/>
        <end position="754"/>
    </location>
</feature>
<dbReference type="PANTHER" id="PTHR22914">
    <property type="entry name" value="CHITIN SYNTHASE"/>
    <property type="match status" value="1"/>
</dbReference>
<evidence type="ECO:0000313" key="13">
    <source>
        <dbReference type="EMBL" id="CCE88676.1"/>
    </source>
</evidence>
<dbReference type="InterPro" id="IPR004835">
    <property type="entry name" value="Chitin_synth"/>
</dbReference>
<evidence type="ECO:0000256" key="3">
    <source>
        <dbReference type="ARBA" id="ARBA00022475"/>
    </source>
</evidence>
<keyword evidence="3" id="KW-1003">Cell membrane</keyword>
<sequence length="1035" mass="118473">MSNHGKNNELNEEDDLFDEKVDQGMSDVDEKPVGAPQKKRQSHNPFYSTTGTPLRGEHLGMLDTSYLGSPRMTTHSQQSSSSHNTFVDEEKAYYEEHVKGLGTENSSNYSYSYRPNKTVAFSEFEPEYPPNAYSPRKSLTPFMGSSPHFDMENLDEYDLENAPMQMRPYSHLLTFTGDDYMINPLEDPDAADDDIDPFGDDDSLFSDTGEDIIRRGTTIKRKNTVNRRATLRRRNSNATRNSWGDEEEFTPRLNYTKTIKRARLLYGNYVIDAPTPKALLDTYGRKITDSGREMSFLRYTAATCGPSNFQRFNYTLRQSLYSPPRETEIMVCVTMYNEDEILLARTLKGIFNNIKDLTNRSDPRWGEDSWKKITVCIICDGRVNLNERAEALLTALGVYQDGYAKSKINDRTVNAHIYEYTSTVGIDCINEKVHLCPNSNPVQFMFCLKEQNTRKINSHRWCFQSFCPILNPKIVMLLDCGTKPSKDAFYYLWRTFHDPNVAGACGEMRAALGPNRELLVNPLIAAQNFEYKISNILDKPMESTFGFISVLPGAFSAYRYEALLNVNGEGPLEKYFKGEFLHQDTKVEDENDDEKELKEKNFREAGIFTSNMYLAEDRILCFELLAKQNHNYILRYVNEAKAETDVPEKIDEFVLQRRRWLNGSLFAAAYAVFHWTKIWKSNHSLLRKIFLQIEFYYQLITLLVSWFSLASFFLVFRILTGNLGTKEMHFPVGKYFSIIFLWFYVASIVCTFVLAFGNTPRGTKKFYLVITYVFAVLMAYMLFAAVYLAVHTVTLVLDKHKDDFAVSMLFTNETFRDLIVSTGSTYALYFVGAIMYGEPSFMVTSFVQYLLLSPTYVNVLNIYSFCNIHDVSWGTKGSIQAKDLGSARSTEDDKDNIVTVVPGVSEEQNETYLNTLEKLRTVPPPEVKMKVKKEKDDAYYAFVRTLTVLIWMLTNAILIVVVLDIGGVGSLTKTSGTNADNSMGRNAEIFLTVILWIVAATAAFRFIGSTIFLVTKMFRPMKWKMRASRTKKQSN</sequence>
<feature type="transmembrane region" description="Helical" evidence="11">
    <location>
        <begin position="938"/>
        <end position="963"/>
    </location>
</feature>
<comment type="subcellular location">
    <subcellularLocation>
        <location evidence="1">Cell membrane</location>
        <topology evidence="1">Multi-pass membrane protein</topology>
    </subcellularLocation>
</comment>
<dbReference type="STRING" id="559304.G8YKU2"/>
<evidence type="ECO:0000313" key="14">
    <source>
        <dbReference type="Proteomes" id="UP000005222"/>
    </source>
</evidence>
<gene>
    <name evidence="13" type="primary">Piso0_001453</name>
    <name evidence="13" type="ORF">GNLVRS01_PISO0F06737g</name>
</gene>
<dbReference type="GO" id="GO:0030428">
    <property type="term" value="C:cell septum"/>
    <property type="evidence" value="ECO:0007669"/>
    <property type="project" value="TreeGrafter"/>
</dbReference>
<reference evidence="13 14" key="1">
    <citation type="journal article" date="2012" name="G3 (Bethesda)">
        <title>Pichia sorbitophila, an interspecies yeast hybrid reveals early steps of genome resolution following polyploidization.</title>
        <authorList>
            <person name="Leh Louis V."/>
            <person name="Despons L."/>
            <person name="Friedrich A."/>
            <person name="Martin T."/>
            <person name="Durrens P."/>
            <person name="Casaregola S."/>
            <person name="Neuveglise C."/>
            <person name="Fairhead C."/>
            <person name="Marck C."/>
            <person name="Cruz J.A."/>
            <person name="Straub M.L."/>
            <person name="Kugler V."/>
            <person name="Sacerdot C."/>
            <person name="Uzunov Z."/>
            <person name="Thierry A."/>
            <person name="Weiss S."/>
            <person name="Bleykasten C."/>
            <person name="De Montigny J."/>
            <person name="Jacques N."/>
            <person name="Jung P."/>
            <person name="Lemaire M."/>
            <person name="Mallet S."/>
            <person name="Morel G."/>
            <person name="Richard G.F."/>
            <person name="Sarkar A."/>
            <person name="Savel G."/>
            <person name="Schacherer J."/>
            <person name="Seret M.L."/>
            <person name="Talla E."/>
            <person name="Samson G."/>
            <person name="Jubin C."/>
            <person name="Poulain J."/>
            <person name="Vacherie B."/>
            <person name="Barbe V."/>
            <person name="Pelletier E."/>
            <person name="Sherman D.J."/>
            <person name="Westhof E."/>
            <person name="Weissenbach J."/>
            <person name="Baret P.V."/>
            <person name="Wincker P."/>
            <person name="Gaillardin C."/>
            <person name="Dujon B."/>
            <person name="Souciet J.L."/>
        </authorList>
    </citation>
    <scope>NUCLEOTIDE SEQUENCE [LARGE SCALE GENOMIC DNA]</scope>
    <source>
        <strain evidence="14">ATCC MYA-4447 / BCRC 22081 / CBS 7064 / NBRC 10061 / NRRL Y-12695</strain>
    </source>
</reference>
<feature type="transmembrane region" description="Helical" evidence="11">
    <location>
        <begin position="695"/>
        <end position="715"/>
    </location>
</feature>
<dbReference type="EC" id="2.4.1.16" evidence="2"/>
<keyword evidence="6 11" id="KW-0812">Transmembrane</keyword>
<evidence type="ECO:0000256" key="1">
    <source>
        <dbReference type="ARBA" id="ARBA00004651"/>
    </source>
</evidence>
<feature type="compositionally biased region" description="Polar residues" evidence="10">
    <location>
        <begin position="43"/>
        <end position="52"/>
    </location>
</feature>
<dbReference type="Proteomes" id="UP000005222">
    <property type="component" value="Chromosome F"/>
</dbReference>
<dbReference type="OrthoDB" id="26569at2759"/>
<evidence type="ECO:0000259" key="12">
    <source>
        <dbReference type="Pfam" id="PF08407"/>
    </source>
</evidence>
<keyword evidence="8 11" id="KW-0472">Membrane</keyword>
<dbReference type="eggNOG" id="KOG2571">
    <property type="taxonomic scope" value="Eukaryota"/>
</dbReference>
<keyword evidence="4" id="KW-0328">Glycosyltransferase</keyword>
<dbReference type="Pfam" id="PF08407">
    <property type="entry name" value="Chitin_synth_1N"/>
    <property type="match status" value="1"/>
</dbReference>
<feature type="compositionally biased region" description="Basic and acidic residues" evidence="10">
    <location>
        <begin position="18"/>
        <end position="32"/>
    </location>
</feature>
<accession>G8YKU2</accession>
<dbReference type="GO" id="GO:0004100">
    <property type="term" value="F:chitin synthase activity"/>
    <property type="evidence" value="ECO:0007669"/>
    <property type="project" value="UniProtKB-EC"/>
</dbReference>
<dbReference type="InterPro" id="IPR029044">
    <property type="entry name" value="Nucleotide-diphossugar_trans"/>
</dbReference>
<dbReference type="FunCoup" id="G8YKU2">
    <property type="interactions" value="149"/>
</dbReference>